<dbReference type="Pfam" id="PF00025">
    <property type="entry name" value="Arf"/>
    <property type="match status" value="1"/>
</dbReference>
<accession>A0ABY6HM28</accession>
<dbReference type="InterPro" id="IPR006689">
    <property type="entry name" value="Small_GTPase_ARF/SAR"/>
</dbReference>
<keyword evidence="2" id="KW-0342">GTP-binding</keyword>
<evidence type="ECO:0008006" key="5">
    <source>
        <dbReference type="Google" id="ProtNLM"/>
    </source>
</evidence>
<evidence type="ECO:0000313" key="4">
    <source>
        <dbReference type="Proteomes" id="UP001208689"/>
    </source>
</evidence>
<evidence type="ECO:0000256" key="1">
    <source>
        <dbReference type="ARBA" id="ARBA00022741"/>
    </source>
</evidence>
<dbReference type="Gene3D" id="3.40.50.300">
    <property type="entry name" value="P-loop containing nucleotide triphosphate hydrolases"/>
    <property type="match status" value="1"/>
</dbReference>
<evidence type="ECO:0000313" key="3">
    <source>
        <dbReference type="EMBL" id="UYP44466.1"/>
    </source>
</evidence>
<dbReference type="Proteomes" id="UP001208689">
    <property type="component" value="Chromosome"/>
</dbReference>
<dbReference type="SUPFAM" id="SSF52540">
    <property type="entry name" value="P-loop containing nucleoside triphosphate hydrolases"/>
    <property type="match status" value="1"/>
</dbReference>
<keyword evidence="4" id="KW-1185">Reference proteome</keyword>
<evidence type="ECO:0000256" key="2">
    <source>
        <dbReference type="ARBA" id="ARBA00023134"/>
    </source>
</evidence>
<sequence length="267" mass="30955">MININEEMTARKYFNQETVLDLLSVKIICYKILEPFPLFFALTYDDSIVPEKFYPTLHSVIEKTLDFLKDKKPEILQKEPTVFKKPFEKLVDFAMENRPPKISILGYNGVGKTSICNYIEGIKPEKLLPTMNIERHSFRLFNIPIILWDFSDEIPENMVQKFLLGSDAVIIVLDSTKKNAKDSLHLLNLTKKTVPHAELIIVGNKQDQKKAESIEKLEKLMNHRIIPFNATNFANARLIQEQTAELLEICCEELDYTDESYVVQRND</sequence>
<dbReference type="CDD" id="cd00882">
    <property type="entry name" value="Ras_like_GTPase"/>
    <property type="match status" value="1"/>
</dbReference>
<name>A0ABY6HM28_9ARCH</name>
<dbReference type="EMBL" id="CP104013">
    <property type="protein sequence ID" value="UYP44466.1"/>
    <property type="molecule type" value="Genomic_DNA"/>
</dbReference>
<protein>
    <recommendedName>
        <fullName evidence="5">GTP-binding protein</fullName>
    </recommendedName>
</protein>
<organism evidence="3 4">
    <name type="scientific">Candidatus Lokiarchaeum ossiferum</name>
    <dbReference type="NCBI Taxonomy" id="2951803"/>
    <lineage>
        <taxon>Archaea</taxon>
        <taxon>Promethearchaeati</taxon>
        <taxon>Promethearchaeota</taxon>
        <taxon>Promethearchaeia</taxon>
        <taxon>Promethearchaeales</taxon>
        <taxon>Promethearchaeaceae</taxon>
        <taxon>Candidatus Lokiarchaeum</taxon>
    </lineage>
</organism>
<keyword evidence="1" id="KW-0547">Nucleotide-binding</keyword>
<dbReference type="InterPro" id="IPR027417">
    <property type="entry name" value="P-loop_NTPase"/>
</dbReference>
<dbReference type="PANTHER" id="PTHR45732:SF7">
    <property type="entry name" value="ADP-RIBOSYLATION FACTOR-LIKE PROTEIN 8"/>
    <property type="match status" value="1"/>
</dbReference>
<reference evidence="3" key="1">
    <citation type="submission" date="2022-09" db="EMBL/GenBank/DDBJ databases">
        <title>Actin cytoskeleton and complex cell architecture in an #Asgard archaeon.</title>
        <authorList>
            <person name="Ponce Toledo R.I."/>
            <person name="Schleper C."/>
            <person name="Rodrigues Oliveira T."/>
            <person name="Wollweber F."/>
            <person name="Xu J."/>
            <person name="Rittmann S."/>
            <person name="Klingl A."/>
            <person name="Pilhofer M."/>
        </authorList>
    </citation>
    <scope>NUCLEOTIDE SEQUENCE</scope>
    <source>
        <strain evidence="3">B-35</strain>
    </source>
</reference>
<dbReference type="PANTHER" id="PTHR45732">
    <property type="entry name" value="ADP-RIBOSYLATION FACTOR-LIKE PROTEIN 8"/>
    <property type="match status" value="1"/>
</dbReference>
<proteinExistence type="predicted"/>
<gene>
    <name evidence="3" type="ORF">NEF87_000751</name>
</gene>